<dbReference type="Pfam" id="PF05433">
    <property type="entry name" value="Rick_17kDa_Anti"/>
    <property type="match status" value="1"/>
</dbReference>
<dbReference type="EMBL" id="BCNO01000001">
    <property type="protein sequence ID" value="GAQ94657.1"/>
    <property type="molecule type" value="Genomic_DNA"/>
</dbReference>
<reference evidence="3" key="1">
    <citation type="submission" date="2016-01" db="EMBL/GenBank/DDBJ databases">
        <title>Draft genome sequence of Thermodesulfovibrio aggregans strain TGE-P1.</title>
        <authorList>
            <person name="Sekiguchi Y."/>
            <person name="Ohashi A."/>
            <person name="Matsuura N."/>
            <person name="Tourlousse M.D."/>
        </authorList>
    </citation>
    <scope>NUCLEOTIDE SEQUENCE [LARGE SCALE GENOMIC DNA]</scope>
    <source>
        <strain evidence="3">TGE-P1</strain>
    </source>
</reference>
<dbReference type="PROSITE" id="PS51257">
    <property type="entry name" value="PROKAR_LIPOPROTEIN"/>
    <property type="match status" value="1"/>
</dbReference>
<evidence type="ECO:0000313" key="2">
    <source>
        <dbReference type="EMBL" id="GAQ94657.1"/>
    </source>
</evidence>
<accession>A0A0U9HUV5</accession>
<sequence>MRGLALMLAVLMIFTVACGQLQQSHYEGAGAGAVVGGVAGALLDKKNHWRGGVIGAALGAVFGATIADISTRASREAYQSGKPVEYRTEDGRGYYRAEPVSDYYYKDPYTKCRKVSEKVWEDGKIVKDTVKEICESEKQERTY</sequence>
<protein>
    <submittedName>
        <fullName evidence="2">Glycine zipper 2TM domain-containing protein</fullName>
    </submittedName>
</protein>
<name>A0A0U9HUV5_9BACT</name>
<dbReference type="AlphaFoldDB" id="A0A0U9HUV5"/>
<keyword evidence="3" id="KW-1185">Reference proteome</keyword>
<dbReference type="InterPro" id="IPR008816">
    <property type="entry name" value="Gly_zipper_2TM_dom"/>
</dbReference>
<dbReference type="STRING" id="86166.TAGGR_1842"/>
<dbReference type="Proteomes" id="UP000054976">
    <property type="component" value="Unassembled WGS sequence"/>
</dbReference>
<organism evidence="2 3">
    <name type="scientific">Thermodesulfovibrio aggregans</name>
    <dbReference type="NCBI Taxonomy" id="86166"/>
    <lineage>
        <taxon>Bacteria</taxon>
        <taxon>Pseudomonadati</taxon>
        <taxon>Nitrospirota</taxon>
        <taxon>Thermodesulfovibrionia</taxon>
        <taxon>Thermodesulfovibrionales</taxon>
        <taxon>Thermodesulfovibrionaceae</taxon>
        <taxon>Thermodesulfovibrio</taxon>
    </lineage>
</organism>
<gene>
    <name evidence="2" type="ORF">TAGGR_1842</name>
</gene>
<evidence type="ECO:0000259" key="1">
    <source>
        <dbReference type="Pfam" id="PF05433"/>
    </source>
</evidence>
<evidence type="ECO:0000313" key="3">
    <source>
        <dbReference type="Proteomes" id="UP000054976"/>
    </source>
</evidence>
<proteinExistence type="predicted"/>
<dbReference type="GO" id="GO:0019867">
    <property type="term" value="C:outer membrane"/>
    <property type="evidence" value="ECO:0007669"/>
    <property type="project" value="InterPro"/>
</dbReference>
<dbReference type="OrthoDB" id="9808743at2"/>
<comment type="caution">
    <text evidence="2">The sequence shown here is derived from an EMBL/GenBank/DDBJ whole genome shotgun (WGS) entry which is preliminary data.</text>
</comment>
<dbReference type="RefSeq" id="WP_059176086.1">
    <property type="nucleotide sequence ID" value="NZ_BCNO01000001.1"/>
</dbReference>
<feature type="domain" description="Glycine zipper 2TM" evidence="1">
    <location>
        <begin position="28"/>
        <end position="66"/>
    </location>
</feature>